<dbReference type="InterPro" id="IPR023198">
    <property type="entry name" value="PGP-like_dom2"/>
</dbReference>
<comment type="function">
    <text evidence="10">Specifically catalyzes the dephosphorylation of 2-phosphoglycolate. Is involved in the dissimilation of the intracellular 2-phosphoglycolate formed during the DNA repair of 3'-phosphoglycolate ends, a major class of DNA lesions induced by oxidative stress.</text>
</comment>
<gene>
    <name evidence="11" type="ORF">NBRC116187_16710</name>
</gene>
<dbReference type="SUPFAM" id="SSF56784">
    <property type="entry name" value="HAD-like"/>
    <property type="match status" value="1"/>
</dbReference>
<feature type="binding site" evidence="10">
    <location>
        <position position="21"/>
    </location>
    <ligand>
        <name>Mg(2+)</name>
        <dbReference type="ChEBI" id="CHEBI:18420"/>
    </ligand>
</feature>
<dbReference type="Gene3D" id="1.10.150.240">
    <property type="entry name" value="Putative phosphatase, domain 2"/>
    <property type="match status" value="1"/>
</dbReference>
<dbReference type="Proteomes" id="UP001486808">
    <property type="component" value="Unassembled WGS sequence"/>
</dbReference>
<dbReference type="Pfam" id="PF00702">
    <property type="entry name" value="Hydrolase"/>
    <property type="match status" value="1"/>
</dbReference>
<feature type="binding site" evidence="10">
    <location>
        <position position="19"/>
    </location>
    <ligand>
        <name>Mg(2+)</name>
        <dbReference type="ChEBI" id="CHEBI:18420"/>
    </ligand>
</feature>
<evidence type="ECO:0000313" key="11">
    <source>
        <dbReference type="EMBL" id="GAA6131311.1"/>
    </source>
</evidence>
<dbReference type="PRINTS" id="PR00413">
    <property type="entry name" value="HADHALOGNASE"/>
</dbReference>
<dbReference type="EC" id="3.1.3.18" evidence="5 10"/>
<dbReference type="NCBIfam" id="TIGR01549">
    <property type="entry name" value="HAD-SF-IA-v1"/>
    <property type="match status" value="1"/>
</dbReference>
<dbReference type="NCBIfam" id="TIGR01662">
    <property type="entry name" value="HAD-SF-IIIA"/>
    <property type="match status" value="1"/>
</dbReference>
<dbReference type="InterPro" id="IPR037512">
    <property type="entry name" value="PGPase_prok"/>
</dbReference>
<comment type="cofactor">
    <cofactor evidence="2 10">
        <name>Mg(2+)</name>
        <dbReference type="ChEBI" id="CHEBI:18420"/>
    </cofactor>
</comment>
<keyword evidence="9 10" id="KW-0119">Carbohydrate metabolism</keyword>
<dbReference type="NCBIfam" id="TIGR01449">
    <property type="entry name" value="PGP_bact"/>
    <property type="match status" value="1"/>
</dbReference>
<dbReference type="InterPro" id="IPR006439">
    <property type="entry name" value="HAD-SF_hydro_IA"/>
</dbReference>
<dbReference type="SFLD" id="SFLDS00003">
    <property type="entry name" value="Haloacid_Dehalogenase"/>
    <property type="match status" value="1"/>
</dbReference>
<dbReference type="SFLD" id="SFLDG01135">
    <property type="entry name" value="C1.5.6:_HAD__Beta-PGM__Phospha"/>
    <property type="match status" value="1"/>
</dbReference>
<organism evidence="11 12">
    <name type="scientific">Halopseudomonas sabulinigri</name>
    <dbReference type="NCBI Taxonomy" id="472181"/>
    <lineage>
        <taxon>Bacteria</taxon>
        <taxon>Pseudomonadati</taxon>
        <taxon>Pseudomonadota</taxon>
        <taxon>Gammaproteobacteria</taxon>
        <taxon>Pseudomonadales</taxon>
        <taxon>Pseudomonadaceae</taxon>
        <taxon>Halopseudomonas</taxon>
    </lineage>
</organism>
<proteinExistence type="inferred from homology"/>
<sequence>MQALRTLFAGELPQLVMFDLDGTLMDSVPDLAAAVDQMLALRSRPAAGVERVRDWVGNGAAVLVRRALAGGLHHTGVDDTEAQAALADFLRCYAGDHSRTTVYPGAAEFLSFLRGQGVKLALVTNKPERFLPELLGEKGLGDSFDWLVGGDTLPMQKPDPGALLWVLQQAGVTADQALFVGDSRNDVRAARAAGVPVVAVSYGYNHGEPIAAENPDLLVDSLDALI</sequence>
<evidence type="ECO:0000256" key="5">
    <source>
        <dbReference type="ARBA" id="ARBA00013078"/>
    </source>
</evidence>
<comment type="similarity">
    <text evidence="4 10">Belongs to the HAD-like hydrolase superfamily. CbbY/CbbZ/Gph/YieH family.</text>
</comment>
<evidence type="ECO:0000313" key="12">
    <source>
        <dbReference type="Proteomes" id="UP001486808"/>
    </source>
</evidence>
<comment type="pathway">
    <text evidence="3 10">Organic acid metabolism; glycolate biosynthesis; glycolate from 2-phosphoglycolate: step 1/1.</text>
</comment>
<feature type="binding site" evidence="10">
    <location>
        <position position="182"/>
    </location>
    <ligand>
        <name>Mg(2+)</name>
        <dbReference type="ChEBI" id="CHEBI:18420"/>
    </ligand>
</feature>
<dbReference type="NCBIfam" id="TIGR01509">
    <property type="entry name" value="HAD-SF-IA-v3"/>
    <property type="match status" value="1"/>
</dbReference>
<keyword evidence="8 10" id="KW-0460">Magnesium</keyword>
<dbReference type="EMBL" id="BAABWD010000001">
    <property type="protein sequence ID" value="GAA6131311.1"/>
    <property type="molecule type" value="Genomic_DNA"/>
</dbReference>
<dbReference type="Gene3D" id="3.40.50.1000">
    <property type="entry name" value="HAD superfamily/HAD-like"/>
    <property type="match status" value="1"/>
</dbReference>
<dbReference type="HAMAP" id="MF_00495">
    <property type="entry name" value="GPH_hydrolase_bact"/>
    <property type="match status" value="1"/>
</dbReference>
<keyword evidence="12" id="KW-1185">Reference proteome</keyword>
<evidence type="ECO:0000256" key="9">
    <source>
        <dbReference type="ARBA" id="ARBA00023277"/>
    </source>
</evidence>
<dbReference type="PANTHER" id="PTHR43434:SF1">
    <property type="entry name" value="PHOSPHOGLYCOLATE PHOSPHATASE"/>
    <property type="match status" value="1"/>
</dbReference>
<dbReference type="CDD" id="cd16417">
    <property type="entry name" value="HAD_PGPase"/>
    <property type="match status" value="1"/>
</dbReference>
<dbReference type="InterPro" id="IPR006549">
    <property type="entry name" value="HAD-SF_hydro_IIIA"/>
</dbReference>
<dbReference type="PANTHER" id="PTHR43434">
    <property type="entry name" value="PHOSPHOGLYCOLATE PHOSPHATASE"/>
    <property type="match status" value="1"/>
</dbReference>
<reference evidence="11 12" key="1">
    <citation type="submission" date="2024-04" db="EMBL/GenBank/DDBJ databases">
        <title>Draft genome sequence of Halopseudomonas sabulinigri NBRC 116187.</title>
        <authorList>
            <person name="Miyakawa T."/>
            <person name="Kusuya Y."/>
            <person name="Miura T."/>
        </authorList>
    </citation>
    <scope>NUCLEOTIDE SEQUENCE [LARGE SCALE GENOMIC DNA]</scope>
    <source>
        <strain evidence="11 12">4NH20-0042</strain>
    </source>
</reference>
<evidence type="ECO:0000256" key="1">
    <source>
        <dbReference type="ARBA" id="ARBA00000830"/>
    </source>
</evidence>
<accession>A0ABP9ZPC5</accession>
<dbReference type="InterPro" id="IPR023214">
    <property type="entry name" value="HAD_sf"/>
</dbReference>
<evidence type="ECO:0000256" key="6">
    <source>
        <dbReference type="ARBA" id="ARBA00022723"/>
    </source>
</evidence>
<comment type="catalytic activity">
    <reaction evidence="1 10">
        <text>2-phosphoglycolate + H2O = glycolate + phosphate</text>
        <dbReference type="Rhea" id="RHEA:14369"/>
        <dbReference type="ChEBI" id="CHEBI:15377"/>
        <dbReference type="ChEBI" id="CHEBI:29805"/>
        <dbReference type="ChEBI" id="CHEBI:43474"/>
        <dbReference type="ChEBI" id="CHEBI:58033"/>
        <dbReference type="EC" id="3.1.3.18"/>
    </reaction>
</comment>
<dbReference type="SFLD" id="SFLDG01129">
    <property type="entry name" value="C1.5:_HAD__Beta-PGM__Phosphata"/>
    <property type="match status" value="1"/>
</dbReference>
<name>A0ABP9ZPC5_9GAMM</name>
<dbReference type="InterPro" id="IPR036412">
    <property type="entry name" value="HAD-like_sf"/>
</dbReference>
<protein>
    <recommendedName>
        <fullName evidence="5 10">Phosphoglycolate phosphatase</fullName>
        <shortName evidence="10">PGP</shortName>
        <shortName evidence="10">PGPase</shortName>
        <ecNumber evidence="5 10">3.1.3.18</ecNumber>
    </recommendedName>
</protein>
<dbReference type="RefSeq" id="WP_353387813.1">
    <property type="nucleotide sequence ID" value="NZ_BAABWD010000001.1"/>
</dbReference>
<comment type="caution">
    <text evidence="11">The sequence shown here is derived from an EMBL/GenBank/DDBJ whole genome shotgun (WGS) entry which is preliminary data.</text>
</comment>
<keyword evidence="6 10" id="KW-0479">Metal-binding</keyword>
<dbReference type="InterPro" id="IPR050155">
    <property type="entry name" value="HAD-like_hydrolase_sf"/>
</dbReference>
<evidence type="ECO:0000256" key="3">
    <source>
        <dbReference type="ARBA" id="ARBA00004818"/>
    </source>
</evidence>
<feature type="active site" description="Nucleophile" evidence="10">
    <location>
        <position position="19"/>
    </location>
</feature>
<evidence type="ECO:0000256" key="2">
    <source>
        <dbReference type="ARBA" id="ARBA00001946"/>
    </source>
</evidence>
<evidence type="ECO:0000256" key="10">
    <source>
        <dbReference type="HAMAP-Rule" id="MF_00495"/>
    </source>
</evidence>
<dbReference type="NCBIfam" id="NF009695">
    <property type="entry name" value="PRK13222.1-2"/>
    <property type="match status" value="1"/>
</dbReference>
<evidence type="ECO:0000256" key="4">
    <source>
        <dbReference type="ARBA" id="ARBA00006171"/>
    </source>
</evidence>
<evidence type="ECO:0000256" key="7">
    <source>
        <dbReference type="ARBA" id="ARBA00022801"/>
    </source>
</evidence>
<evidence type="ECO:0000256" key="8">
    <source>
        <dbReference type="ARBA" id="ARBA00022842"/>
    </source>
</evidence>
<keyword evidence="7 10" id="KW-0378">Hydrolase</keyword>